<dbReference type="Pfam" id="PF03476">
    <property type="entry name" value="MOSC_N"/>
    <property type="match status" value="1"/>
</dbReference>
<dbReference type="GO" id="GO:0030151">
    <property type="term" value="F:molybdenum ion binding"/>
    <property type="evidence" value="ECO:0007669"/>
    <property type="project" value="InterPro"/>
</dbReference>
<dbReference type="PROSITE" id="PS51340">
    <property type="entry name" value="MOSC"/>
    <property type="match status" value="1"/>
</dbReference>
<dbReference type="PANTHER" id="PTHR14237">
    <property type="entry name" value="MOLYBDOPTERIN COFACTOR SULFURASE MOSC"/>
    <property type="match status" value="1"/>
</dbReference>
<dbReference type="EC" id="1.7.-.-" evidence="3"/>
<dbReference type="GO" id="GO:0016491">
    <property type="term" value="F:oxidoreductase activity"/>
    <property type="evidence" value="ECO:0007669"/>
    <property type="project" value="UniProtKB-KW"/>
</dbReference>
<keyword evidence="1" id="KW-1133">Transmembrane helix</keyword>
<sequence length="399" mass="44402">MMIADNNFSTVAVCTAIVIVLLNIFHPKRIHLLIKSHRARMELRKLCAQKQIDEDSSTTQDDDDRPRVSGIFIHPIKSMRPVSITETKFDKHGLLSDRRLMLVRPLPTPLHGSFAKGEATHRFFTQRQAPSLATIELTPVLSQDRTRILLKLSSKLSGSNDHAYIDTHPHTIKKYPVRYSAGVWSDVVEVADVGDDAAEYVASIVCKDDPSFKDVRVVSILESSMRKVSDKYCPDAARVGFFSDLPQGGLTDGFPILVATEASLELLNQKLKEKGKDSIPMSRFRPNIVIGKTNKAFDEDNWKAIKIGRGKDAVILHLVKGCPRCKQSCTNQLTGERGEEPVATLSEFRALGRSAEDVYFAQNAVLNGDSYNKGIQVGDPVTILTRGEDVWDMEDVQAE</sequence>
<evidence type="ECO:0000256" key="1">
    <source>
        <dbReference type="SAM" id="Phobius"/>
    </source>
</evidence>
<keyword evidence="3" id="KW-0560">Oxidoreductase</keyword>
<dbReference type="SUPFAM" id="SSF141673">
    <property type="entry name" value="MOSC N-terminal domain-like"/>
    <property type="match status" value="1"/>
</dbReference>
<feature type="domain" description="MOSC" evidence="2">
    <location>
        <begin position="215"/>
        <end position="384"/>
    </location>
</feature>
<proteinExistence type="predicted"/>
<dbReference type="AlphaFoldDB" id="A0AAD8YCE5"/>
<protein>
    <submittedName>
        <fullName evidence="3">MOSC domain-containing protein</fullName>
        <ecNumber evidence="3">1.7.-.-</ecNumber>
    </submittedName>
</protein>
<feature type="transmembrane region" description="Helical" evidence="1">
    <location>
        <begin position="6"/>
        <end position="25"/>
    </location>
</feature>
<dbReference type="EMBL" id="JATAAI010000010">
    <property type="protein sequence ID" value="KAK1742975.1"/>
    <property type="molecule type" value="Genomic_DNA"/>
</dbReference>
<dbReference type="InterPro" id="IPR005302">
    <property type="entry name" value="MoCF_Sase_C"/>
</dbReference>
<organism evidence="3 4">
    <name type="scientific">Skeletonema marinoi</name>
    <dbReference type="NCBI Taxonomy" id="267567"/>
    <lineage>
        <taxon>Eukaryota</taxon>
        <taxon>Sar</taxon>
        <taxon>Stramenopiles</taxon>
        <taxon>Ochrophyta</taxon>
        <taxon>Bacillariophyta</taxon>
        <taxon>Coscinodiscophyceae</taxon>
        <taxon>Thalassiosirophycidae</taxon>
        <taxon>Thalassiosirales</taxon>
        <taxon>Skeletonemataceae</taxon>
        <taxon>Skeletonema</taxon>
        <taxon>Skeletonema marinoi-dohrnii complex</taxon>
    </lineage>
</organism>
<evidence type="ECO:0000259" key="2">
    <source>
        <dbReference type="PROSITE" id="PS51340"/>
    </source>
</evidence>
<gene>
    <name evidence="3" type="ORF">QTG54_006572</name>
</gene>
<name>A0AAD8YCE5_9STRA</name>
<reference evidence="3" key="1">
    <citation type="submission" date="2023-06" db="EMBL/GenBank/DDBJ databases">
        <title>Survivors Of The Sea: Transcriptome response of Skeletonema marinoi to long-term dormancy.</title>
        <authorList>
            <person name="Pinder M.I.M."/>
            <person name="Kourtchenko O."/>
            <person name="Robertson E.K."/>
            <person name="Larsson T."/>
            <person name="Maumus F."/>
            <person name="Osuna-Cruz C.M."/>
            <person name="Vancaester E."/>
            <person name="Stenow R."/>
            <person name="Vandepoele K."/>
            <person name="Ploug H."/>
            <person name="Bruchert V."/>
            <person name="Godhe A."/>
            <person name="Topel M."/>
        </authorList>
    </citation>
    <scope>NUCLEOTIDE SEQUENCE</scope>
    <source>
        <strain evidence="3">R05AC</strain>
    </source>
</reference>
<dbReference type="Proteomes" id="UP001224775">
    <property type="component" value="Unassembled WGS sequence"/>
</dbReference>
<evidence type="ECO:0000313" key="4">
    <source>
        <dbReference type="Proteomes" id="UP001224775"/>
    </source>
</evidence>
<dbReference type="GO" id="GO:0030170">
    <property type="term" value="F:pyridoxal phosphate binding"/>
    <property type="evidence" value="ECO:0007669"/>
    <property type="project" value="InterPro"/>
</dbReference>
<keyword evidence="1" id="KW-0812">Transmembrane</keyword>
<accession>A0AAD8YCE5</accession>
<dbReference type="InterPro" id="IPR005303">
    <property type="entry name" value="MOCOS_middle"/>
</dbReference>
<keyword evidence="1" id="KW-0472">Membrane</keyword>
<comment type="caution">
    <text evidence="3">The sequence shown here is derived from an EMBL/GenBank/DDBJ whole genome shotgun (WGS) entry which is preliminary data.</text>
</comment>
<keyword evidence="4" id="KW-1185">Reference proteome</keyword>
<dbReference type="PANTHER" id="PTHR14237:SF19">
    <property type="entry name" value="MITOCHONDRIAL AMIDOXIME REDUCING COMPONENT 1"/>
    <property type="match status" value="1"/>
</dbReference>
<evidence type="ECO:0000313" key="3">
    <source>
        <dbReference type="EMBL" id="KAK1742975.1"/>
    </source>
</evidence>
<dbReference type="Pfam" id="PF03473">
    <property type="entry name" value="MOSC"/>
    <property type="match status" value="1"/>
</dbReference>